<dbReference type="PANTHER" id="PTHR30290:SF83">
    <property type="entry name" value="ABC TRANSPORTER SUBSTRATE-BINDING PROTEIN"/>
    <property type="match status" value="1"/>
</dbReference>
<dbReference type="InterPro" id="IPR030678">
    <property type="entry name" value="Peptide/Ni-bd"/>
</dbReference>
<dbReference type="InterPro" id="IPR039424">
    <property type="entry name" value="SBP_5"/>
</dbReference>
<dbReference type="SUPFAM" id="SSF53850">
    <property type="entry name" value="Periplasmic binding protein-like II"/>
    <property type="match status" value="1"/>
</dbReference>
<evidence type="ECO:0000313" key="2">
    <source>
        <dbReference type="EMBL" id="CAB4556812.1"/>
    </source>
</evidence>
<dbReference type="Pfam" id="PF00496">
    <property type="entry name" value="SBP_bac_5"/>
    <property type="match status" value="1"/>
</dbReference>
<dbReference type="PANTHER" id="PTHR30290">
    <property type="entry name" value="PERIPLASMIC BINDING COMPONENT OF ABC TRANSPORTER"/>
    <property type="match status" value="1"/>
</dbReference>
<dbReference type="EMBL" id="CAEZTF010000030">
    <property type="protein sequence ID" value="CAB4556812.1"/>
    <property type="molecule type" value="Genomic_DNA"/>
</dbReference>
<dbReference type="GO" id="GO:0043190">
    <property type="term" value="C:ATP-binding cassette (ABC) transporter complex"/>
    <property type="evidence" value="ECO:0007669"/>
    <property type="project" value="InterPro"/>
</dbReference>
<accession>A0A6J6CZC9</accession>
<dbReference type="AlphaFoldDB" id="A0A6J6CZC9"/>
<dbReference type="GO" id="GO:1904680">
    <property type="term" value="F:peptide transmembrane transporter activity"/>
    <property type="evidence" value="ECO:0007669"/>
    <property type="project" value="TreeGrafter"/>
</dbReference>
<dbReference type="InterPro" id="IPR000914">
    <property type="entry name" value="SBP_5_dom"/>
</dbReference>
<dbReference type="GO" id="GO:0042597">
    <property type="term" value="C:periplasmic space"/>
    <property type="evidence" value="ECO:0007669"/>
    <property type="project" value="UniProtKB-ARBA"/>
</dbReference>
<dbReference type="GO" id="GO:0015833">
    <property type="term" value="P:peptide transport"/>
    <property type="evidence" value="ECO:0007669"/>
    <property type="project" value="TreeGrafter"/>
</dbReference>
<proteinExistence type="predicted"/>
<name>A0A6J6CZC9_9ZZZZ</name>
<dbReference type="Gene3D" id="3.40.190.10">
    <property type="entry name" value="Periplasmic binding protein-like II"/>
    <property type="match status" value="1"/>
</dbReference>
<gene>
    <name evidence="2" type="ORF">UFOPK1618_00259</name>
</gene>
<organism evidence="2">
    <name type="scientific">freshwater metagenome</name>
    <dbReference type="NCBI Taxonomy" id="449393"/>
    <lineage>
        <taxon>unclassified sequences</taxon>
        <taxon>metagenomes</taxon>
        <taxon>ecological metagenomes</taxon>
    </lineage>
</organism>
<sequence length="465" mass="50598">MVYYDADGTPVNEMAESITSEDNITWTVKIKSGWKFTNGEEVTADSYVNAWKYGALFSNAQLNSYFFDAIEGFSYEKDTELTGLKVVSPTEFTVKLSSAQSDFPLRLGYSGFVPQPQAFFDDPKAFGENPIGNGPYMLAGEGAWKHNVDINLVKNPDYKGGRVAKNGGLKIVFYATLDAAYADLLADNLDVLAGIPDAALKTYKDDLGDRAVDQGAAIFQSFTIPGRLAHFSGEEGKLRRAAIAMSVNRQEIIDVIFNGTKKPARDFTSPVIAGWSESLEGADVLDFNPTKAKELWAEADKISKFTGKFELAYNADGGHQGWVDAVTNSIKNSLGIQAEGKAYPTFAEFRTDITEDTITSAFRTGWQADYPALANFIAPLYQTGAGANDGDYSSAEVDALIAKGNSAKTLEEANKAYQDAQVILLKDLPAIPMWYGVSNGGYSTLVSDVKFGWNSVPLLQNIIKQ</sequence>
<dbReference type="Gene3D" id="3.10.105.10">
    <property type="entry name" value="Dipeptide-binding Protein, Domain 3"/>
    <property type="match status" value="1"/>
</dbReference>
<feature type="domain" description="Solute-binding protein family 5" evidence="1">
    <location>
        <begin position="10"/>
        <end position="386"/>
    </location>
</feature>
<evidence type="ECO:0000259" key="1">
    <source>
        <dbReference type="Pfam" id="PF00496"/>
    </source>
</evidence>
<dbReference type="CDD" id="cd00995">
    <property type="entry name" value="PBP2_NikA_DppA_OppA_like"/>
    <property type="match status" value="1"/>
</dbReference>
<dbReference type="Gene3D" id="3.90.76.10">
    <property type="entry name" value="Dipeptide-binding Protein, Domain 1"/>
    <property type="match status" value="1"/>
</dbReference>
<dbReference type="PIRSF" id="PIRSF002741">
    <property type="entry name" value="MppA"/>
    <property type="match status" value="1"/>
</dbReference>
<protein>
    <submittedName>
        <fullName evidence="2">Unannotated protein</fullName>
    </submittedName>
</protein>
<reference evidence="2" key="1">
    <citation type="submission" date="2020-05" db="EMBL/GenBank/DDBJ databases">
        <authorList>
            <person name="Chiriac C."/>
            <person name="Salcher M."/>
            <person name="Ghai R."/>
            <person name="Kavagutti S V."/>
        </authorList>
    </citation>
    <scope>NUCLEOTIDE SEQUENCE</scope>
</reference>